<sequence>MKAAVRKTDGRFLLNGMICIFLLAKGILLIRRFTIN</sequence>
<protein>
    <submittedName>
        <fullName evidence="2">Uncharacterized protein</fullName>
    </submittedName>
</protein>
<comment type="caution">
    <text evidence="2">The sequence shown here is derived from an EMBL/GenBank/DDBJ whole genome shotgun (WGS) entry which is preliminary data.</text>
</comment>
<proteinExistence type="predicted"/>
<dbReference type="Proteomes" id="UP000018339">
    <property type="component" value="Unassembled WGS sequence"/>
</dbReference>
<dbReference type="EMBL" id="AYSF01000058">
    <property type="protein sequence ID" value="ESU71669.1"/>
    <property type="molecule type" value="Genomic_DNA"/>
</dbReference>
<name>A0A7U9P6I7_GEOTM</name>
<dbReference type="AlphaFoldDB" id="A0A7U9P6I7"/>
<evidence type="ECO:0000256" key="1">
    <source>
        <dbReference type="SAM" id="Phobius"/>
    </source>
</evidence>
<feature type="transmembrane region" description="Helical" evidence="1">
    <location>
        <begin position="12"/>
        <end position="30"/>
    </location>
</feature>
<keyword evidence="1" id="KW-0472">Membrane</keyword>
<evidence type="ECO:0000313" key="3">
    <source>
        <dbReference type="Proteomes" id="UP000018339"/>
    </source>
</evidence>
<keyword evidence="1" id="KW-0812">Transmembrane</keyword>
<gene>
    <name evidence="2" type="ORF">T260_12405</name>
</gene>
<accession>A0A7U9P6I7</accession>
<evidence type="ECO:0000313" key="2">
    <source>
        <dbReference type="EMBL" id="ESU71669.1"/>
    </source>
</evidence>
<reference evidence="2 3" key="1">
    <citation type="journal article" date="2014" name="Genome Announc.">
        <title>Draft Genome Sequence of Geobacillus thermopakistaniensis Strain MAS1.</title>
        <authorList>
            <person name="Siddiqui M.A."/>
            <person name="Rashid N."/>
            <person name="Ayyampalayam S."/>
            <person name="Whitman W.B."/>
        </authorList>
    </citation>
    <scope>NUCLEOTIDE SEQUENCE [LARGE SCALE GENOMIC DNA]</scope>
    <source>
        <strain evidence="2 3">MAS1</strain>
    </source>
</reference>
<organism evidence="2 3">
    <name type="scientific">Geobacillus thermopakistaniensis (strain MAS1)</name>
    <dbReference type="NCBI Taxonomy" id="1408282"/>
    <lineage>
        <taxon>Bacteria</taxon>
        <taxon>Bacillati</taxon>
        <taxon>Bacillota</taxon>
        <taxon>Bacilli</taxon>
        <taxon>Bacillales</taxon>
        <taxon>Anoxybacillaceae</taxon>
        <taxon>Geobacillus</taxon>
    </lineage>
</organism>
<keyword evidence="1" id="KW-1133">Transmembrane helix</keyword>
<keyword evidence="3" id="KW-1185">Reference proteome</keyword>